<gene>
    <name evidence="1" type="ORF">M9458_030182</name>
</gene>
<dbReference type="InterPro" id="IPR050439">
    <property type="entry name" value="ADAMTS_ADAMTS-like"/>
</dbReference>
<protein>
    <submittedName>
        <fullName evidence="1">Uncharacterized protein</fullName>
    </submittedName>
</protein>
<sequence length="80" mass="9084">HYMLTLMSVAAQIYKHPSIKNSINIVLVKMLIVEDEEVGPSISSNGGVTLRNFCAWQQLFNPASQRHPEHFDTAILFTRE</sequence>
<feature type="non-terminal residue" evidence="1">
    <location>
        <position position="80"/>
    </location>
</feature>
<accession>A0ABD0PJG5</accession>
<feature type="non-terminal residue" evidence="1">
    <location>
        <position position="1"/>
    </location>
</feature>
<dbReference type="SUPFAM" id="SSF55486">
    <property type="entry name" value="Metalloproteases ('zincins'), catalytic domain"/>
    <property type="match status" value="1"/>
</dbReference>
<name>A0ABD0PJG5_CIRMR</name>
<keyword evidence="2" id="KW-1185">Reference proteome</keyword>
<comment type="caution">
    <text evidence="1">The sequence shown here is derived from an EMBL/GenBank/DDBJ whole genome shotgun (WGS) entry which is preliminary data.</text>
</comment>
<dbReference type="InterPro" id="IPR024079">
    <property type="entry name" value="MetalloPept_cat_dom_sf"/>
</dbReference>
<dbReference type="PANTHER" id="PTHR13723:SF41">
    <property type="entry name" value="A DISINTEGRIN AND METALLOPROTEINASE WITH THROMBOSPONDIN MOTIFS 8"/>
    <property type="match status" value="1"/>
</dbReference>
<proteinExistence type="predicted"/>
<dbReference type="EMBL" id="JAMKFB020000015">
    <property type="protein sequence ID" value="KAL0174214.1"/>
    <property type="molecule type" value="Genomic_DNA"/>
</dbReference>
<organism evidence="1 2">
    <name type="scientific">Cirrhinus mrigala</name>
    <name type="common">Mrigala</name>
    <dbReference type="NCBI Taxonomy" id="683832"/>
    <lineage>
        <taxon>Eukaryota</taxon>
        <taxon>Metazoa</taxon>
        <taxon>Chordata</taxon>
        <taxon>Craniata</taxon>
        <taxon>Vertebrata</taxon>
        <taxon>Euteleostomi</taxon>
        <taxon>Actinopterygii</taxon>
        <taxon>Neopterygii</taxon>
        <taxon>Teleostei</taxon>
        <taxon>Ostariophysi</taxon>
        <taxon>Cypriniformes</taxon>
        <taxon>Cyprinidae</taxon>
        <taxon>Labeoninae</taxon>
        <taxon>Labeonini</taxon>
        <taxon>Cirrhinus</taxon>
    </lineage>
</organism>
<evidence type="ECO:0000313" key="2">
    <source>
        <dbReference type="Proteomes" id="UP001529510"/>
    </source>
</evidence>
<dbReference type="Proteomes" id="UP001529510">
    <property type="component" value="Unassembled WGS sequence"/>
</dbReference>
<reference evidence="1 2" key="1">
    <citation type="submission" date="2024-05" db="EMBL/GenBank/DDBJ databases">
        <title>Genome sequencing and assembly of Indian major carp, Cirrhinus mrigala (Hamilton, 1822).</title>
        <authorList>
            <person name="Mohindra V."/>
            <person name="Chowdhury L.M."/>
            <person name="Lal K."/>
            <person name="Jena J.K."/>
        </authorList>
    </citation>
    <scope>NUCLEOTIDE SEQUENCE [LARGE SCALE GENOMIC DNA]</scope>
    <source>
        <strain evidence="1">CM1030</strain>
        <tissue evidence="1">Blood</tissue>
    </source>
</reference>
<dbReference type="PANTHER" id="PTHR13723">
    <property type="entry name" value="ADAMTS A DISINTEGRIN AND METALLOPROTEASE WITH THROMBOSPONDIN MOTIFS PROTEASE"/>
    <property type="match status" value="1"/>
</dbReference>
<evidence type="ECO:0000313" key="1">
    <source>
        <dbReference type="EMBL" id="KAL0174214.1"/>
    </source>
</evidence>
<dbReference type="AlphaFoldDB" id="A0ABD0PJG5"/>
<dbReference type="Gene3D" id="3.40.390.10">
    <property type="entry name" value="Collagenase (Catalytic Domain)"/>
    <property type="match status" value="1"/>
</dbReference>